<dbReference type="PANTHER" id="PTHR13994:SF46">
    <property type="entry name" value="NUCLEOSIDE DIPHOSPHATE-LINKED MOIETY X MOTIF 6"/>
    <property type="match status" value="1"/>
</dbReference>
<dbReference type="CDD" id="cd04670">
    <property type="entry name" value="NUDIX_ASFGF2_Nudt6"/>
    <property type="match status" value="1"/>
</dbReference>
<dbReference type="Gene3D" id="3.90.79.10">
    <property type="entry name" value="Nucleoside Triphosphate Pyrophosphohydrolase"/>
    <property type="match status" value="1"/>
</dbReference>
<dbReference type="GO" id="GO:0005739">
    <property type="term" value="C:mitochondrion"/>
    <property type="evidence" value="ECO:0007669"/>
    <property type="project" value="UniProtKB-SubCell"/>
</dbReference>
<evidence type="ECO:0000256" key="3">
    <source>
        <dbReference type="ARBA" id="ARBA00022490"/>
    </source>
</evidence>
<proteinExistence type="inferred from homology"/>
<evidence type="ECO:0000256" key="5">
    <source>
        <dbReference type="ARBA" id="ARBA00023128"/>
    </source>
</evidence>
<evidence type="ECO:0000256" key="8">
    <source>
        <dbReference type="ARBA" id="ARBA00068898"/>
    </source>
</evidence>
<organism evidence="11 12">
    <name type="scientific">Tachysurus vachellii</name>
    <name type="common">Darkbarbel catfish</name>
    <name type="synonym">Pelteobagrus vachellii</name>
    <dbReference type="NCBI Taxonomy" id="175792"/>
    <lineage>
        <taxon>Eukaryota</taxon>
        <taxon>Metazoa</taxon>
        <taxon>Chordata</taxon>
        <taxon>Craniata</taxon>
        <taxon>Vertebrata</taxon>
        <taxon>Euteleostomi</taxon>
        <taxon>Actinopterygii</taxon>
        <taxon>Neopterygii</taxon>
        <taxon>Teleostei</taxon>
        <taxon>Ostariophysi</taxon>
        <taxon>Siluriformes</taxon>
        <taxon>Bagridae</taxon>
        <taxon>Tachysurus</taxon>
    </lineage>
</organism>
<dbReference type="GO" id="GO:0051287">
    <property type="term" value="F:NAD binding"/>
    <property type="evidence" value="ECO:0007669"/>
    <property type="project" value="TreeGrafter"/>
</dbReference>
<reference evidence="11" key="1">
    <citation type="submission" date="2023-08" db="EMBL/GenBank/DDBJ databases">
        <title>Pelteobagrus vachellii genome.</title>
        <authorList>
            <person name="Liu H."/>
        </authorList>
    </citation>
    <scope>NUCLEOTIDE SEQUENCE</scope>
    <source>
        <strain evidence="11">PRFRI_2022a</strain>
        <tissue evidence="11">Muscle</tissue>
    </source>
</reference>
<dbReference type="InterPro" id="IPR000086">
    <property type="entry name" value="NUDIX_hydrolase_dom"/>
</dbReference>
<dbReference type="EMBL" id="JAVHJS010000018">
    <property type="protein sequence ID" value="KAK2829125.1"/>
    <property type="molecule type" value="Genomic_DNA"/>
</dbReference>
<keyword evidence="4 9" id="KW-0378">Hydrolase</keyword>
<dbReference type="InterPro" id="IPR020084">
    <property type="entry name" value="NUDIX_hydrolase_CS"/>
</dbReference>
<dbReference type="Gene3D" id="3.40.630.30">
    <property type="match status" value="1"/>
</dbReference>
<dbReference type="SUPFAM" id="SSF55811">
    <property type="entry name" value="Nudix"/>
    <property type="match status" value="1"/>
</dbReference>
<dbReference type="InterPro" id="IPR040618">
    <property type="entry name" value="Pre-Nudix"/>
</dbReference>
<dbReference type="PROSITE" id="PS51462">
    <property type="entry name" value="NUDIX"/>
    <property type="match status" value="1"/>
</dbReference>
<dbReference type="PROSITE" id="PS00893">
    <property type="entry name" value="NUDIX_BOX"/>
    <property type="match status" value="1"/>
</dbReference>
<dbReference type="AlphaFoldDB" id="A0AA88M5D9"/>
<keyword evidence="5 9" id="KW-0496">Mitochondrion</keyword>
<comment type="subcellular location">
    <subcellularLocation>
        <location evidence="9">Cytoplasm</location>
    </subcellularLocation>
    <subcellularLocation>
        <location evidence="1 9">Nucleus</location>
    </subcellularLocation>
    <subcellularLocation>
        <location evidence="9">Mitochondrion</location>
    </subcellularLocation>
</comment>
<dbReference type="GO" id="GO:0005634">
    <property type="term" value="C:nucleus"/>
    <property type="evidence" value="ECO:0007669"/>
    <property type="project" value="UniProtKB-SubCell"/>
</dbReference>
<comment type="similarity">
    <text evidence="2 9">Belongs to the Nudix hydrolase family.</text>
</comment>
<evidence type="ECO:0000256" key="7">
    <source>
        <dbReference type="ARBA" id="ARBA00057091"/>
    </source>
</evidence>
<evidence type="ECO:0000256" key="2">
    <source>
        <dbReference type="ARBA" id="ARBA00005582"/>
    </source>
</evidence>
<evidence type="ECO:0000313" key="12">
    <source>
        <dbReference type="Proteomes" id="UP001187315"/>
    </source>
</evidence>
<keyword evidence="3 9" id="KW-0963">Cytoplasm</keyword>
<dbReference type="InterPro" id="IPR015797">
    <property type="entry name" value="NUDIX_hydrolase-like_dom_sf"/>
</dbReference>
<protein>
    <recommendedName>
        <fullName evidence="8 9">Nucleoside diphosphate-linked moiety X motif 6</fullName>
        <shortName evidence="9">Nudix motif 6</shortName>
        <ecNumber evidence="9">3.6.1.-</ecNumber>
    </recommendedName>
</protein>
<dbReference type="GO" id="GO:0035529">
    <property type="term" value="F:NADH pyrophosphatase activity"/>
    <property type="evidence" value="ECO:0007669"/>
    <property type="project" value="TreeGrafter"/>
</dbReference>
<comment type="subunit">
    <text evidence="9">Monomer and homodimer.</text>
</comment>
<keyword evidence="6 9" id="KW-0539">Nucleus</keyword>
<sequence>MAPFSGFVYPFIKLLTRYPCRSTRESFCRFSGYAAQQQQVQQQQRGPGAPLPGSVDAHGGVTVRHLPADVTEAAFSELLRESVCVWQSEGRVAVWLHVPLCRSRLAEAAALQGFIFHHAVRDEAVLSLWMGDGESRLPHYATHQVGVAGAVVNQSNGKVLVVQDKNRAKNMWKFPGGLSNPSENIGDTAVREVFEETGIRSEFRSLLSIRQQHHHPGAFGNSDMYLICRLAPVTYDINFCKHECLRCEWMDLAKLAKSSDGAPITSRIAKLLLYGLENGFNNIDLSMEELPAVYTGLVYQIHHRKIPERYK</sequence>
<dbReference type="Pfam" id="PF18290">
    <property type="entry name" value="Nudix_hydro"/>
    <property type="match status" value="1"/>
</dbReference>
<name>A0AA88M5D9_TACVA</name>
<dbReference type="PRINTS" id="PR01356">
    <property type="entry name" value="GFGPROTEIN"/>
</dbReference>
<evidence type="ECO:0000259" key="10">
    <source>
        <dbReference type="PROSITE" id="PS51462"/>
    </source>
</evidence>
<dbReference type="EC" id="3.6.1.-" evidence="9"/>
<accession>A0AA88M5D9</accession>
<comment type="caution">
    <text evidence="11">The sequence shown here is derived from an EMBL/GenBank/DDBJ whole genome shotgun (WGS) entry which is preliminary data.</text>
</comment>
<dbReference type="InterPro" id="IPR003293">
    <property type="entry name" value="Nudix_hydrolase6-like"/>
</dbReference>
<keyword evidence="12" id="KW-1185">Reference proteome</keyword>
<evidence type="ECO:0000256" key="9">
    <source>
        <dbReference type="RuleBase" id="RU368106"/>
    </source>
</evidence>
<evidence type="ECO:0000256" key="1">
    <source>
        <dbReference type="ARBA" id="ARBA00004123"/>
    </source>
</evidence>
<evidence type="ECO:0000256" key="4">
    <source>
        <dbReference type="ARBA" id="ARBA00022801"/>
    </source>
</evidence>
<evidence type="ECO:0000256" key="6">
    <source>
        <dbReference type="ARBA" id="ARBA00023242"/>
    </source>
</evidence>
<dbReference type="FunFam" id="3.90.79.10:FF:000027">
    <property type="entry name" value="nucleoside diphosphate-linked moiety X motif 6"/>
    <property type="match status" value="1"/>
</dbReference>
<feature type="domain" description="Nudix hydrolase" evidence="10">
    <location>
        <begin position="142"/>
        <end position="277"/>
    </location>
</feature>
<comment type="function">
    <text evidence="7 9">May contribute to the regulation of cell proliferation.</text>
</comment>
<dbReference type="PANTHER" id="PTHR13994">
    <property type="entry name" value="NUDIX HYDROLASE RELATED"/>
    <property type="match status" value="1"/>
</dbReference>
<dbReference type="Proteomes" id="UP001187315">
    <property type="component" value="Unassembled WGS sequence"/>
</dbReference>
<dbReference type="Pfam" id="PF00293">
    <property type="entry name" value="NUDIX"/>
    <property type="match status" value="1"/>
</dbReference>
<dbReference type="Gene3D" id="4.10.80.100">
    <property type="match status" value="1"/>
</dbReference>
<gene>
    <name evidence="11" type="ORF">Q7C36_017115</name>
</gene>
<evidence type="ECO:0000313" key="11">
    <source>
        <dbReference type="EMBL" id="KAK2829125.1"/>
    </source>
</evidence>
<dbReference type="GO" id="GO:0047631">
    <property type="term" value="F:ADP-ribose diphosphatase activity"/>
    <property type="evidence" value="ECO:0007669"/>
    <property type="project" value="TreeGrafter"/>
</dbReference>